<feature type="region of interest" description="Disordered" evidence="1">
    <location>
        <begin position="101"/>
        <end position="126"/>
    </location>
</feature>
<dbReference type="InterPro" id="IPR052344">
    <property type="entry name" value="Transposase-related"/>
</dbReference>
<evidence type="ECO:0000313" key="7">
    <source>
        <dbReference type="EMBL" id="BBP46470.1"/>
    </source>
</evidence>
<evidence type="ECO:0000259" key="2">
    <source>
        <dbReference type="Pfam" id="PF03050"/>
    </source>
</evidence>
<keyword evidence="8" id="KW-1185">Reference proteome</keyword>
<reference evidence="8" key="1">
    <citation type="submission" date="2019-11" db="EMBL/GenBank/DDBJ databases">
        <title>Isolation and characterization of two novel species in the genus Thiomicrorhabdus.</title>
        <authorList>
            <person name="Mochizuki J."/>
            <person name="Kojima H."/>
            <person name="Fukui M."/>
        </authorList>
    </citation>
    <scope>NUCLEOTIDE SEQUENCE [LARGE SCALE GENOMIC DNA]</scope>
    <source>
        <strain evidence="8">aks77</strain>
    </source>
</reference>
<accession>A0A6F8PSY3</accession>
<feature type="domain" description="Transposase IS66 C-terminal" evidence="5">
    <location>
        <begin position="477"/>
        <end position="514"/>
    </location>
</feature>
<sequence>MPNLHQLSADQLRTLAAQLFIQVETQEARLQEKDQRIAANAKEIQHKTLKIDQLTYELAYLRRLKFSHKSEQISALQMTLLDEVTDADIAAIESELDALRDKTDTAQPKKKPKRQPLPENLPRLDIRHDPESTTCSCGCQLRHIGEDVSEKLDYLPGTFQVERHIRSKWACDACETLIQKPMPPQIIDKGLPTSGLLAHLLIAKYADHLPLYRQAQIFERAGVKLPSSTLAEWVGVCGVQLEPVAQALKDFLLTQPVLHADETPVPMLKPGNKKTHKAYLWAYTNPANAQHKAVYYHFSEGRNGKFAREVLQDWKGALVCDDYPGYKASFKQGVTEVGCMAHARRKFVELHESGKSTIAIQAIELMGQLYAIEKEIQPLAPEERQTIRQQKSKPIMDLLLKWLQVHREKVPKGGATEKVIHYSLKRWDALSRYLGDGRLPIDNNWVENQIRPWALGRKNWLFAGSLRSGQRAANIMSLIQSAKNNGLDPYAYLKDVLERLPTHKASQIDQLLPHNWQPSNR</sequence>
<proteinExistence type="predicted"/>
<dbReference type="PANTHER" id="PTHR33678:SF1">
    <property type="entry name" value="BLL1576 PROTEIN"/>
    <property type="match status" value="1"/>
</dbReference>
<feature type="domain" description="Transposase IS66 central" evidence="2">
    <location>
        <begin position="189"/>
        <end position="470"/>
    </location>
</feature>
<dbReference type="Pfam" id="PF13007">
    <property type="entry name" value="LZ_Tnp_IS66"/>
    <property type="match status" value="1"/>
</dbReference>
<dbReference type="Pfam" id="PF13005">
    <property type="entry name" value="zf-IS66"/>
    <property type="match status" value="1"/>
</dbReference>
<dbReference type="KEGG" id="tse:THMIRHAS_05010"/>
<reference evidence="6" key="2">
    <citation type="journal article" date="2021" name="Arch.">
        <title>Thiosulfativibrio zosterae gen. nov., sp. nov., and Thiosulfatimonas sediminis gen. nov., sp. nov.</title>
        <authorList>
            <person name="Mochizuki J."/>
            <person name="Kojima H."/>
            <person name="Fukui M."/>
        </authorList>
    </citation>
    <scope>NUCLEOTIDE SEQUENCE</scope>
    <source>
        <strain evidence="6">Aks77</strain>
    </source>
</reference>
<feature type="domain" description="Transposase IS66 zinc-finger binding" evidence="3">
    <location>
        <begin position="133"/>
        <end position="175"/>
    </location>
</feature>
<dbReference type="InterPro" id="IPR004291">
    <property type="entry name" value="Transposase_IS66_central"/>
</dbReference>
<dbReference type="EMBL" id="AP021889">
    <property type="protein sequence ID" value="BBP45128.1"/>
    <property type="molecule type" value="Genomic_DNA"/>
</dbReference>
<dbReference type="PANTHER" id="PTHR33678">
    <property type="entry name" value="BLL1576 PROTEIN"/>
    <property type="match status" value="1"/>
</dbReference>
<feature type="domain" description="Transposase TnpC homeodomain" evidence="4">
    <location>
        <begin position="53"/>
        <end position="126"/>
    </location>
</feature>
<evidence type="ECO:0000259" key="3">
    <source>
        <dbReference type="Pfam" id="PF13005"/>
    </source>
</evidence>
<name>A0A6F8PSY3_9GAMM</name>
<dbReference type="InterPro" id="IPR024463">
    <property type="entry name" value="Transposase_TnpC_homeodom"/>
</dbReference>
<evidence type="ECO:0000259" key="4">
    <source>
        <dbReference type="Pfam" id="PF13007"/>
    </source>
</evidence>
<evidence type="ECO:0000256" key="1">
    <source>
        <dbReference type="SAM" id="MobiDB-lite"/>
    </source>
</evidence>
<dbReference type="KEGG" id="tse:THMIRHAS_18430"/>
<organism evidence="6 8">
    <name type="scientific">Thiosulfatimonas sediminis</name>
    <dbReference type="NCBI Taxonomy" id="2675054"/>
    <lineage>
        <taxon>Bacteria</taxon>
        <taxon>Pseudomonadati</taxon>
        <taxon>Pseudomonadota</taxon>
        <taxon>Gammaproteobacteria</taxon>
        <taxon>Thiotrichales</taxon>
        <taxon>Piscirickettsiaceae</taxon>
        <taxon>Thiosulfatimonas</taxon>
    </lineage>
</organism>
<evidence type="ECO:0000313" key="8">
    <source>
        <dbReference type="Proteomes" id="UP000501726"/>
    </source>
</evidence>
<protein>
    <submittedName>
        <fullName evidence="6">Transposase</fullName>
    </submittedName>
</protein>
<dbReference type="InterPro" id="IPR039552">
    <property type="entry name" value="IS66_C"/>
</dbReference>
<dbReference type="NCBIfam" id="NF033517">
    <property type="entry name" value="transpos_IS66"/>
    <property type="match status" value="1"/>
</dbReference>
<dbReference type="InterPro" id="IPR024474">
    <property type="entry name" value="Znf_dom_IS66"/>
</dbReference>
<dbReference type="Pfam" id="PF13817">
    <property type="entry name" value="DDE_Tnp_IS66_C"/>
    <property type="match status" value="1"/>
</dbReference>
<evidence type="ECO:0000259" key="5">
    <source>
        <dbReference type="Pfam" id="PF13817"/>
    </source>
</evidence>
<dbReference type="EMBL" id="AP021889">
    <property type="protein sequence ID" value="BBP46470.1"/>
    <property type="molecule type" value="Genomic_DNA"/>
</dbReference>
<dbReference type="Pfam" id="PF03050">
    <property type="entry name" value="DDE_Tnp_IS66"/>
    <property type="match status" value="1"/>
</dbReference>
<gene>
    <name evidence="6" type="ORF">THMIRHAS_05010</name>
    <name evidence="7" type="ORF">THMIRHAS_18430</name>
</gene>
<dbReference type="Proteomes" id="UP000501726">
    <property type="component" value="Chromosome"/>
</dbReference>
<evidence type="ECO:0000313" key="6">
    <source>
        <dbReference type="EMBL" id="BBP45128.1"/>
    </source>
</evidence>
<dbReference type="AlphaFoldDB" id="A0A6F8PSY3"/>